<dbReference type="EMBL" id="FOEG01000001">
    <property type="protein sequence ID" value="SEO44452.1"/>
    <property type="molecule type" value="Genomic_DNA"/>
</dbReference>
<dbReference type="Pfam" id="PF13387">
    <property type="entry name" value="Lnb_N"/>
    <property type="match status" value="1"/>
</dbReference>
<dbReference type="InterPro" id="IPR025178">
    <property type="entry name" value="Lnb_N"/>
</dbReference>
<feature type="domain" description="DUF7840" evidence="4">
    <location>
        <begin position="412"/>
        <end position="634"/>
    </location>
</feature>
<feature type="signal peptide" evidence="2">
    <location>
        <begin position="1"/>
        <end position="21"/>
    </location>
</feature>
<evidence type="ECO:0000259" key="5">
    <source>
        <dbReference type="Pfam" id="PF25224"/>
    </source>
</evidence>
<dbReference type="Proteomes" id="UP000199657">
    <property type="component" value="Unassembled WGS sequence"/>
</dbReference>
<feature type="compositionally biased region" description="Basic and acidic residues" evidence="1">
    <location>
        <begin position="406"/>
        <end position="418"/>
    </location>
</feature>
<gene>
    <name evidence="7" type="ORF">SAMN04488052_101108</name>
</gene>
<dbReference type="STRING" id="406100.SAMN04488052_101108"/>
<dbReference type="RefSeq" id="WP_091639008.1">
    <property type="nucleotide sequence ID" value="NZ_FOEG01000001.1"/>
</dbReference>
<dbReference type="Pfam" id="PF25222">
    <property type="entry name" value="DUF7840"/>
    <property type="match status" value="1"/>
</dbReference>
<feature type="region of interest" description="Disordered" evidence="1">
    <location>
        <begin position="397"/>
        <end position="434"/>
    </location>
</feature>
<protein>
    <submittedName>
        <fullName evidence="7">Uncharacterized protein</fullName>
    </submittedName>
</protein>
<feature type="chain" id="PRO_5011709129" evidence="2">
    <location>
        <begin position="22"/>
        <end position="635"/>
    </location>
</feature>
<evidence type="ECO:0000313" key="8">
    <source>
        <dbReference type="Proteomes" id="UP000199657"/>
    </source>
</evidence>
<reference evidence="7 8" key="1">
    <citation type="submission" date="2016-10" db="EMBL/GenBank/DDBJ databases">
        <authorList>
            <person name="de Groot N.N."/>
        </authorList>
    </citation>
    <scope>NUCLEOTIDE SEQUENCE [LARGE SCALE GENOMIC DNA]</scope>
    <source>
        <strain evidence="7 8">CGMCC 1.6291</strain>
    </source>
</reference>
<accession>A0A1H8PR22</accession>
<sequence length="635" mass="72599">MDVTRYLAPVAFVLASGSVAAAPTTQTPMADLQETAREQGLAGEREWQDLLHYRERRFLPGRRSESRDSGFFNADDGWRDPEAELDATIAAFFRDPDTVDGDEQHPQCRFPARRAWLKERLELDPDVFPAVACQRFEEWYEGIDPHEITLVFAAAYLGNPASMYGHTLLRVDPPDQDEDTRLLSYVINHAAATEESSGLVFAVRGLTGGYPGLFSIMPYYDKVREYNSLESRDLWEYRLNLEPHEVERLMQHTWELRDTPFPYYFLYQNCSYRLLELLDVARPGMNLSDRFNWWAIPTDTVREVLREEDMLREVVYRPAERTRLDHQIAIMPPELLDVTVALARGERSPDAVDDIEREQRGLVLETAYDYLNFLRHSGDMEGDQRERMRELLIARSQLSGVPGAERPPKPDTRPDQGHRTLRLGAGGGERGDATFGSLHWRPAYHDMLDPPEGYIPGAHISYGDVEVRYDEGRDRIELERLMVIDIESLNPRDQLFRPWSWNIRAGAEQRLRPDGRRSLMGGVDGGGGFTWQAGDTPLWAYAGVQADAWGSERLDDSVRAGAGPRLDLLWTGASLRTRLRAETAWQTDTSRPAWRVSAEQSFTAFRNVSLRVGVTREHDFDVHENAVQATLYGYF</sequence>
<feature type="domain" description="DUF7842" evidence="5">
    <location>
        <begin position="314"/>
        <end position="399"/>
    </location>
</feature>
<evidence type="ECO:0000256" key="2">
    <source>
        <dbReference type="SAM" id="SignalP"/>
    </source>
</evidence>
<evidence type="ECO:0000256" key="1">
    <source>
        <dbReference type="SAM" id="MobiDB-lite"/>
    </source>
</evidence>
<evidence type="ECO:0000259" key="6">
    <source>
        <dbReference type="Pfam" id="PF25225"/>
    </source>
</evidence>
<dbReference type="Pfam" id="PF25224">
    <property type="entry name" value="DUF7842"/>
    <property type="match status" value="1"/>
</dbReference>
<dbReference type="Pfam" id="PF25225">
    <property type="entry name" value="DUF7843"/>
    <property type="match status" value="1"/>
</dbReference>
<proteinExistence type="predicted"/>
<feature type="domain" description="Lnb N-terminal periplasmic" evidence="3">
    <location>
        <begin position="136"/>
        <end position="306"/>
    </location>
</feature>
<feature type="domain" description="DUF7843" evidence="6">
    <location>
        <begin position="40"/>
        <end position="119"/>
    </location>
</feature>
<dbReference type="InterPro" id="IPR057162">
    <property type="entry name" value="DUF7840"/>
</dbReference>
<name>A0A1H8PR22_9GAMM</name>
<evidence type="ECO:0000259" key="3">
    <source>
        <dbReference type="Pfam" id="PF13387"/>
    </source>
</evidence>
<organism evidence="7 8">
    <name type="scientific">Aquisalimonas asiatica</name>
    <dbReference type="NCBI Taxonomy" id="406100"/>
    <lineage>
        <taxon>Bacteria</taxon>
        <taxon>Pseudomonadati</taxon>
        <taxon>Pseudomonadota</taxon>
        <taxon>Gammaproteobacteria</taxon>
        <taxon>Chromatiales</taxon>
        <taxon>Ectothiorhodospiraceae</taxon>
        <taxon>Aquisalimonas</taxon>
    </lineage>
</organism>
<dbReference type="OrthoDB" id="9759948at2"/>
<evidence type="ECO:0000313" key="7">
    <source>
        <dbReference type="EMBL" id="SEO44452.1"/>
    </source>
</evidence>
<dbReference type="InterPro" id="IPR057164">
    <property type="entry name" value="DUF7842"/>
</dbReference>
<dbReference type="AlphaFoldDB" id="A0A1H8PR22"/>
<evidence type="ECO:0000259" key="4">
    <source>
        <dbReference type="Pfam" id="PF25222"/>
    </source>
</evidence>
<dbReference type="InterPro" id="IPR057165">
    <property type="entry name" value="DUF7843"/>
</dbReference>
<keyword evidence="2" id="KW-0732">Signal</keyword>
<keyword evidence="8" id="KW-1185">Reference proteome</keyword>